<proteinExistence type="predicted"/>
<accession>A0A285MVD1</accession>
<keyword evidence="3" id="KW-1185">Reference proteome</keyword>
<feature type="transmembrane region" description="Helical" evidence="1">
    <location>
        <begin position="20"/>
        <end position="37"/>
    </location>
</feature>
<dbReference type="Proteomes" id="UP000219048">
    <property type="component" value="Unassembled WGS sequence"/>
</dbReference>
<feature type="transmembrane region" description="Helical" evidence="1">
    <location>
        <begin position="63"/>
        <end position="84"/>
    </location>
</feature>
<dbReference type="AlphaFoldDB" id="A0A285MVD1"/>
<name>A0A285MVD1_9FLAO</name>
<evidence type="ECO:0000256" key="1">
    <source>
        <dbReference type="SAM" id="Phobius"/>
    </source>
</evidence>
<evidence type="ECO:0000313" key="3">
    <source>
        <dbReference type="Proteomes" id="UP000219048"/>
    </source>
</evidence>
<dbReference type="EMBL" id="OBEH01000004">
    <property type="protein sequence ID" value="SNZ01144.1"/>
    <property type="molecule type" value="Genomic_DNA"/>
</dbReference>
<gene>
    <name evidence="2" type="ORF">SAMN06265377_2976</name>
</gene>
<evidence type="ECO:0000313" key="2">
    <source>
        <dbReference type="EMBL" id="SNZ01144.1"/>
    </source>
</evidence>
<feature type="transmembrane region" description="Helical" evidence="1">
    <location>
        <begin position="91"/>
        <end position="108"/>
    </location>
</feature>
<reference evidence="3" key="1">
    <citation type="submission" date="2017-09" db="EMBL/GenBank/DDBJ databases">
        <authorList>
            <person name="Varghese N."/>
            <person name="Submissions S."/>
        </authorList>
    </citation>
    <scope>NUCLEOTIDE SEQUENCE [LARGE SCALE GENOMIC DNA]</scope>
    <source>
        <strain evidence="3">DSM 25885</strain>
    </source>
</reference>
<sequence length="153" mass="17149">MMMIKAIFENVKKKVQPNMLAMSIGVVYLWFGSLKFFPSLSPAEGLAINTIRELTFGILPDSLSIFLLAIMEVCIGVFLLFNIWRRTTTMVALFHMALTFAPLLLFPSESFQDAPLVPTLLGQYIGKNLIIVAALLTIMQKRSFTTTIIKNKS</sequence>
<evidence type="ECO:0008006" key="4">
    <source>
        <dbReference type="Google" id="ProtNLM"/>
    </source>
</evidence>
<feature type="transmembrane region" description="Helical" evidence="1">
    <location>
        <begin position="120"/>
        <end position="139"/>
    </location>
</feature>
<keyword evidence="1" id="KW-1133">Transmembrane helix</keyword>
<keyword evidence="1" id="KW-0812">Transmembrane</keyword>
<organism evidence="2 3">
    <name type="scientific">Flagellimonas pacifica</name>
    <dbReference type="NCBI Taxonomy" id="1247520"/>
    <lineage>
        <taxon>Bacteria</taxon>
        <taxon>Pseudomonadati</taxon>
        <taxon>Bacteroidota</taxon>
        <taxon>Flavobacteriia</taxon>
        <taxon>Flavobacteriales</taxon>
        <taxon>Flavobacteriaceae</taxon>
        <taxon>Flagellimonas</taxon>
    </lineage>
</organism>
<protein>
    <recommendedName>
        <fullName evidence="4">Doxx family protein</fullName>
    </recommendedName>
</protein>
<keyword evidence="1" id="KW-0472">Membrane</keyword>